<name>A0A7W6DAW4_9HYPH</name>
<dbReference type="RefSeq" id="WP_183807568.1">
    <property type="nucleotide sequence ID" value="NZ_JACIEE010000010.1"/>
</dbReference>
<organism evidence="2 3">
    <name type="scientific">Mycoplana azooxidifex</name>
    <dbReference type="NCBI Taxonomy" id="1636188"/>
    <lineage>
        <taxon>Bacteria</taxon>
        <taxon>Pseudomonadati</taxon>
        <taxon>Pseudomonadota</taxon>
        <taxon>Alphaproteobacteria</taxon>
        <taxon>Hyphomicrobiales</taxon>
        <taxon>Rhizobiaceae</taxon>
        <taxon>Mycoplana</taxon>
    </lineage>
</organism>
<proteinExistence type="predicted"/>
<gene>
    <name evidence="2" type="ORF">GGQ64_004567</name>
</gene>
<accession>A0A7W6DAW4</accession>
<reference evidence="2 3" key="1">
    <citation type="submission" date="2020-08" db="EMBL/GenBank/DDBJ databases">
        <title>Genomic Encyclopedia of Type Strains, Phase IV (KMG-IV): sequencing the most valuable type-strain genomes for metagenomic binning, comparative biology and taxonomic classification.</title>
        <authorList>
            <person name="Goeker M."/>
        </authorList>
    </citation>
    <scope>NUCLEOTIDE SEQUENCE [LARGE SCALE GENOMIC DNA]</scope>
    <source>
        <strain evidence="2 3">DSM 100211</strain>
    </source>
</reference>
<evidence type="ECO:0000259" key="1">
    <source>
        <dbReference type="Pfam" id="PF08885"/>
    </source>
</evidence>
<dbReference type="Pfam" id="PF08885">
    <property type="entry name" value="GSCFA"/>
    <property type="match status" value="1"/>
</dbReference>
<comment type="caution">
    <text evidence="2">The sequence shown here is derived from an EMBL/GenBank/DDBJ whole genome shotgun (WGS) entry which is preliminary data.</text>
</comment>
<dbReference type="InterPro" id="IPR014982">
    <property type="entry name" value="GSCFA"/>
</dbReference>
<protein>
    <recommendedName>
        <fullName evidence="1">GSCFA domain-containing protein</fullName>
    </recommendedName>
</protein>
<feature type="domain" description="GSCFA" evidence="1">
    <location>
        <begin position="8"/>
        <end position="52"/>
    </location>
</feature>
<keyword evidence="3" id="KW-1185">Reference proteome</keyword>
<evidence type="ECO:0000313" key="3">
    <source>
        <dbReference type="Proteomes" id="UP000574761"/>
    </source>
</evidence>
<dbReference type="EMBL" id="JACIEE010000010">
    <property type="protein sequence ID" value="MBB3979327.1"/>
    <property type="molecule type" value="Genomic_DNA"/>
</dbReference>
<sequence>MTLKHGEKVFTIGSCFARNVETELMKVGFDVPVRRVLHDLGLGSEVINNFGTPSIYNEMA</sequence>
<evidence type="ECO:0000313" key="2">
    <source>
        <dbReference type="EMBL" id="MBB3979327.1"/>
    </source>
</evidence>
<dbReference type="Proteomes" id="UP000574761">
    <property type="component" value="Unassembled WGS sequence"/>
</dbReference>
<dbReference type="AlphaFoldDB" id="A0A7W6DAW4"/>